<evidence type="ECO:0000313" key="3">
    <source>
        <dbReference type="Proteomes" id="UP000236723"/>
    </source>
</evidence>
<feature type="domain" description="Xylose isomerase-like TIM barrel" evidence="1">
    <location>
        <begin position="37"/>
        <end position="273"/>
    </location>
</feature>
<sequence>MGSLMERVAGAPISWGVCEVPGWGLWMSAGRILGEMRDLGLQATELGPQGFLPADPRRRAQMLRAYGLVLAGGFVPMVLHDPAHDPLPEADRAMDALGEGTPLVLAAATGLDGYDERPDLGTKNWVTLMANLDAVAARATERGHVAALHPHMGTVVQGRQEVERVLDGSGVPLCLDTGHLFIGGADLQFLARTVPDRIAHVHLKDVDADLAARVRDGALTYTEGVRSGMYRPLGHGAIDIARLVATLEDAGYEGWYVMEQDTIIDTEPPAGAGPAVEVEAGLRLLREVADGLR</sequence>
<name>A0A1H5X642_9ACTN</name>
<dbReference type="OrthoDB" id="104997at2"/>
<dbReference type="PANTHER" id="PTHR12110:SF41">
    <property type="entry name" value="INOSOSE DEHYDRATASE"/>
    <property type="match status" value="1"/>
</dbReference>
<dbReference type="RefSeq" id="WP_103937066.1">
    <property type="nucleotide sequence ID" value="NZ_FNVO01000003.1"/>
</dbReference>
<dbReference type="InterPro" id="IPR013022">
    <property type="entry name" value="Xyl_isomerase-like_TIM-brl"/>
</dbReference>
<dbReference type="AlphaFoldDB" id="A0A1H5X642"/>
<dbReference type="PANTHER" id="PTHR12110">
    <property type="entry name" value="HYDROXYPYRUVATE ISOMERASE"/>
    <property type="match status" value="1"/>
</dbReference>
<reference evidence="3" key="1">
    <citation type="submission" date="2016-10" db="EMBL/GenBank/DDBJ databases">
        <authorList>
            <person name="Varghese N."/>
            <person name="Submissions S."/>
        </authorList>
    </citation>
    <scope>NUCLEOTIDE SEQUENCE [LARGE SCALE GENOMIC DNA]</scope>
    <source>
        <strain evidence="3">DSM 43163</strain>
    </source>
</reference>
<gene>
    <name evidence="2" type="ORF">SAMN04489712_10391</name>
</gene>
<proteinExistence type="predicted"/>
<dbReference type="InterPro" id="IPR036237">
    <property type="entry name" value="Xyl_isomerase-like_sf"/>
</dbReference>
<evidence type="ECO:0000259" key="1">
    <source>
        <dbReference type="Pfam" id="PF01261"/>
    </source>
</evidence>
<organism evidence="2 3">
    <name type="scientific">Thermomonospora echinospora</name>
    <dbReference type="NCBI Taxonomy" id="1992"/>
    <lineage>
        <taxon>Bacteria</taxon>
        <taxon>Bacillati</taxon>
        <taxon>Actinomycetota</taxon>
        <taxon>Actinomycetes</taxon>
        <taxon>Streptosporangiales</taxon>
        <taxon>Thermomonosporaceae</taxon>
        <taxon>Thermomonospora</taxon>
    </lineage>
</organism>
<dbReference type="Gene3D" id="3.20.20.150">
    <property type="entry name" value="Divalent-metal-dependent TIM barrel enzymes"/>
    <property type="match status" value="1"/>
</dbReference>
<keyword evidence="3" id="KW-1185">Reference proteome</keyword>
<accession>A0A1H5X642</accession>
<evidence type="ECO:0000313" key="2">
    <source>
        <dbReference type="EMBL" id="SEG06850.1"/>
    </source>
</evidence>
<dbReference type="Proteomes" id="UP000236723">
    <property type="component" value="Unassembled WGS sequence"/>
</dbReference>
<protein>
    <submittedName>
        <fullName evidence="2">2-keto-myo-inositol dehydratase</fullName>
    </submittedName>
</protein>
<dbReference type="Pfam" id="PF01261">
    <property type="entry name" value="AP_endonuc_2"/>
    <property type="match status" value="1"/>
</dbReference>
<dbReference type="SUPFAM" id="SSF51658">
    <property type="entry name" value="Xylose isomerase-like"/>
    <property type="match status" value="1"/>
</dbReference>
<dbReference type="InterPro" id="IPR050312">
    <property type="entry name" value="IolE/XylAMocC-like"/>
</dbReference>
<dbReference type="EMBL" id="FNVO01000003">
    <property type="protein sequence ID" value="SEG06850.1"/>
    <property type="molecule type" value="Genomic_DNA"/>
</dbReference>